<dbReference type="InterPro" id="IPR029052">
    <property type="entry name" value="Metallo-depent_PP-like"/>
</dbReference>
<dbReference type="InterPro" id="IPR004843">
    <property type="entry name" value="Calcineurin-like_PHP"/>
</dbReference>
<sequence length="101" mass="11906">MNNNESTHHTPTEIELQVGTRDARPTFFRQFEDLLKQFDICGYPPKKNYLMLGDYVDRGKRSLDCICLCLSFKIKFPENFFVLRGNHESASINRIYGFYDE</sequence>
<keyword evidence="6" id="KW-0464">Manganese</keyword>
<proteinExistence type="predicted"/>
<evidence type="ECO:0000256" key="5">
    <source>
        <dbReference type="ARBA" id="ARBA00022912"/>
    </source>
</evidence>
<evidence type="ECO:0000256" key="6">
    <source>
        <dbReference type="ARBA" id="ARBA00023211"/>
    </source>
</evidence>
<dbReference type="GO" id="GO:0005634">
    <property type="term" value="C:nucleus"/>
    <property type="evidence" value="ECO:0007669"/>
    <property type="project" value="TreeGrafter"/>
</dbReference>
<dbReference type="PANTHER" id="PTHR11668:SF300">
    <property type="entry name" value="SERINE_THREONINE-PROTEIN PHOSPHATASE"/>
    <property type="match status" value="1"/>
</dbReference>
<dbReference type="PROSITE" id="PS00125">
    <property type="entry name" value="SER_THR_PHOSPHATASE"/>
    <property type="match status" value="1"/>
</dbReference>
<dbReference type="Gene3D" id="3.60.21.10">
    <property type="match status" value="1"/>
</dbReference>
<dbReference type="InterPro" id="IPR006186">
    <property type="entry name" value="Ser/Thr-sp_prot-phosphatase"/>
</dbReference>
<evidence type="ECO:0000256" key="1">
    <source>
        <dbReference type="ARBA" id="ARBA00001936"/>
    </source>
</evidence>
<evidence type="ECO:0000256" key="3">
    <source>
        <dbReference type="ARBA" id="ARBA00022723"/>
    </source>
</evidence>
<dbReference type="Pfam" id="PF00149">
    <property type="entry name" value="Metallophos"/>
    <property type="match status" value="1"/>
</dbReference>
<dbReference type="OMA" id="RRIFYIC"/>
<comment type="cofactor">
    <cofactor evidence="1">
        <name>Mn(2+)</name>
        <dbReference type="ChEBI" id="CHEBI:29035"/>
    </cofactor>
</comment>
<reference evidence="11" key="1">
    <citation type="submission" date="2022-11" db="UniProtKB">
        <authorList>
            <consortium name="WormBaseParasite"/>
        </authorList>
    </citation>
    <scope>IDENTIFICATION</scope>
</reference>
<dbReference type="GO" id="GO:0046872">
    <property type="term" value="F:metal ion binding"/>
    <property type="evidence" value="ECO:0007669"/>
    <property type="project" value="UniProtKB-KW"/>
</dbReference>
<keyword evidence="10" id="KW-1185">Reference proteome</keyword>
<dbReference type="WBParaSite" id="nRc.2.0.1.t20169-RA">
    <property type="protein sequence ID" value="nRc.2.0.1.t20169-RA"/>
    <property type="gene ID" value="nRc.2.0.1.g20169"/>
</dbReference>
<accession>A0A915J229</accession>
<dbReference type="SUPFAM" id="SSF56300">
    <property type="entry name" value="Metallo-dependent phosphatases"/>
    <property type="match status" value="1"/>
</dbReference>
<dbReference type="PANTHER" id="PTHR11668">
    <property type="entry name" value="SERINE/THREONINE PROTEIN PHOSPHATASE"/>
    <property type="match status" value="1"/>
</dbReference>
<evidence type="ECO:0000313" key="10">
    <source>
        <dbReference type="Proteomes" id="UP000887565"/>
    </source>
</evidence>
<evidence type="ECO:0000313" key="11">
    <source>
        <dbReference type="WBParaSite" id="nRc.2.0.1.t20169-RA"/>
    </source>
</evidence>
<dbReference type="PRINTS" id="PR00114">
    <property type="entry name" value="STPHPHTASE"/>
</dbReference>
<dbReference type="AlphaFoldDB" id="A0A915J229"/>
<comment type="catalytic activity">
    <reaction evidence="8">
        <text>O-phospho-L-threonyl-[protein] + H2O = L-threonyl-[protein] + phosphate</text>
        <dbReference type="Rhea" id="RHEA:47004"/>
        <dbReference type="Rhea" id="RHEA-COMP:11060"/>
        <dbReference type="Rhea" id="RHEA-COMP:11605"/>
        <dbReference type="ChEBI" id="CHEBI:15377"/>
        <dbReference type="ChEBI" id="CHEBI:30013"/>
        <dbReference type="ChEBI" id="CHEBI:43474"/>
        <dbReference type="ChEBI" id="CHEBI:61977"/>
        <dbReference type="EC" id="3.1.3.16"/>
    </reaction>
</comment>
<comment type="catalytic activity">
    <reaction evidence="7">
        <text>O-phospho-L-seryl-[protein] + H2O = L-seryl-[protein] + phosphate</text>
        <dbReference type="Rhea" id="RHEA:20629"/>
        <dbReference type="Rhea" id="RHEA-COMP:9863"/>
        <dbReference type="Rhea" id="RHEA-COMP:11604"/>
        <dbReference type="ChEBI" id="CHEBI:15377"/>
        <dbReference type="ChEBI" id="CHEBI:29999"/>
        <dbReference type="ChEBI" id="CHEBI:43474"/>
        <dbReference type="ChEBI" id="CHEBI:83421"/>
        <dbReference type="EC" id="3.1.3.16"/>
    </reaction>
</comment>
<evidence type="ECO:0000256" key="7">
    <source>
        <dbReference type="ARBA" id="ARBA00047761"/>
    </source>
</evidence>
<keyword evidence="5" id="KW-0904">Protein phosphatase</keyword>
<evidence type="ECO:0000256" key="4">
    <source>
        <dbReference type="ARBA" id="ARBA00022801"/>
    </source>
</evidence>
<dbReference type="Proteomes" id="UP000887565">
    <property type="component" value="Unplaced"/>
</dbReference>
<dbReference type="GO" id="GO:0005737">
    <property type="term" value="C:cytoplasm"/>
    <property type="evidence" value="ECO:0007669"/>
    <property type="project" value="TreeGrafter"/>
</dbReference>
<dbReference type="EC" id="3.1.3.16" evidence="2"/>
<keyword evidence="3" id="KW-0479">Metal-binding</keyword>
<evidence type="ECO:0000256" key="8">
    <source>
        <dbReference type="ARBA" id="ARBA00048336"/>
    </source>
</evidence>
<evidence type="ECO:0000256" key="2">
    <source>
        <dbReference type="ARBA" id="ARBA00013081"/>
    </source>
</evidence>
<feature type="domain" description="Serine/threonine specific protein phosphatases" evidence="9">
    <location>
        <begin position="83"/>
        <end position="88"/>
    </location>
</feature>
<protein>
    <recommendedName>
        <fullName evidence="2">protein-serine/threonine phosphatase</fullName>
        <ecNumber evidence="2">3.1.3.16</ecNumber>
    </recommendedName>
</protein>
<dbReference type="GO" id="GO:0004722">
    <property type="term" value="F:protein serine/threonine phosphatase activity"/>
    <property type="evidence" value="ECO:0007669"/>
    <property type="project" value="UniProtKB-EC"/>
</dbReference>
<keyword evidence="4" id="KW-0378">Hydrolase</keyword>
<dbReference type="InterPro" id="IPR050341">
    <property type="entry name" value="PP1_catalytic_subunit"/>
</dbReference>
<name>A0A915J229_ROMCU</name>
<organism evidence="10 11">
    <name type="scientific">Romanomermis culicivorax</name>
    <name type="common">Nematode worm</name>
    <dbReference type="NCBI Taxonomy" id="13658"/>
    <lineage>
        <taxon>Eukaryota</taxon>
        <taxon>Metazoa</taxon>
        <taxon>Ecdysozoa</taxon>
        <taxon>Nematoda</taxon>
        <taxon>Enoplea</taxon>
        <taxon>Dorylaimia</taxon>
        <taxon>Mermithida</taxon>
        <taxon>Mermithoidea</taxon>
        <taxon>Mermithidae</taxon>
        <taxon>Romanomermis</taxon>
    </lineage>
</organism>
<evidence type="ECO:0000259" key="9">
    <source>
        <dbReference type="PROSITE" id="PS00125"/>
    </source>
</evidence>